<name>A0A8J4LQX1_9CHLO</name>
<feature type="region of interest" description="Disordered" evidence="1">
    <location>
        <begin position="657"/>
        <end position="738"/>
    </location>
</feature>
<feature type="compositionally biased region" description="Gly residues" evidence="1">
    <location>
        <begin position="514"/>
        <end position="545"/>
    </location>
</feature>
<feature type="region of interest" description="Disordered" evidence="1">
    <location>
        <begin position="452"/>
        <end position="623"/>
    </location>
</feature>
<dbReference type="EMBL" id="BNCQ01000019">
    <property type="protein sequence ID" value="GIM05560.1"/>
    <property type="molecule type" value="Genomic_DNA"/>
</dbReference>
<feature type="non-terminal residue" evidence="2">
    <location>
        <position position="1"/>
    </location>
</feature>
<evidence type="ECO:0000256" key="1">
    <source>
        <dbReference type="SAM" id="MobiDB-lite"/>
    </source>
</evidence>
<sequence length="762" mass="75842">PRPASASATASAAAAAGGKTLDVWSSIASGFSIKSILKNASAAAPAAAAPAAAANVAPRNAACRPSSAPRILSKPAAAAATPAAAASSSGGSGSVIPRTQPHPEEVRFPAFKDLLARLAVAIACAEPSVAAGAGVAYAAGENPAAAGSMPVASSAFTSQELSFSNPVLAAAASAVGCSSRGWGRVMSTEEAVAAVRRLLERMQLYRSDVQVLKHHLDELARLANEHAVRARDNRFRYVAVQSVVEAAQDIGVSPGEAPLQPGARPGLPSRPLPPWNVLAASPAPSYLTAVLTAEDQPDLPYQPAWREFGAVALDLGVLQPGELRRCRLLLYCRGPYKLSVRVDSTDAPFCDVTHRGLQSVPPGLPFRVDVDVKVHEIGELVGELRLLYSSAQDRRERKLVVPVYGMVYPVGGAAANDVRTWARCPSERSSIAAKIARELPARASPSVVATVVVPPRRGPSSPPSLSVSPSSYLVGNGNSSTSVLPCKAGPNMRLGESSPAAVAPPPPATRDSQTGGGGSRHGSSTGGDGIGAGGGIVSGTGGGGDMLPSRAGSGRSSSGSSSSSGSGNGGGGSSSGLSPPPPGEAGGATGTGDISETAGVVTGPPVSRRASSTHGSSREGSEGALSAVVGVFEVEPATASGCELDVAATAWVNAAKAAVKAAAAGGGEDGSGSVEAKDEEGGEEDGEGEFVAEGPPPAAPPNQDSRAPDQDTGNTPGQDAEAAAEAAAGTGTGTGTGTTEVAALEVRCTDSQGSSFFITGAE</sequence>
<accession>A0A8J4LQX1</accession>
<feature type="compositionally biased region" description="Low complexity" evidence="1">
    <location>
        <begin position="548"/>
        <end position="565"/>
    </location>
</feature>
<proteinExistence type="predicted"/>
<reference evidence="2" key="1">
    <citation type="journal article" date="2021" name="Proc. Natl. Acad. Sci. U.S.A.">
        <title>Three genomes in the algal genus Volvox reveal the fate of a haploid sex-determining region after a transition to homothallism.</title>
        <authorList>
            <person name="Yamamoto K."/>
            <person name="Hamaji T."/>
            <person name="Kawai-Toyooka H."/>
            <person name="Matsuzaki R."/>
            <person name="Takahashi F."/>
            <person name="Nishimura Y."/>
            <person name="Kawachi M."/>
            <person name="Noguchi H."/>
            <person name="Minakuchi Y."/>
            <person name="Umen J.G."/>
            <person name="Toyoda A."/>
            <person name="Nozaki H."/>
        </authorList>
    </citation>
    <scope>NUCLEOTIDE SEQUENCE</scope>
    <source>
        <strain evidence="2">NIES-3785</strain>
    </source>
</reference>
<organism evidence="2 3">
    <name type="scientific">Volvox reticuliferus</name>
    <dbReference type="NCBI Taxonomy" id="1737510"/>
    <lineage>
        <taxon>Eukaryota</taxon>
        <taxon>Viridiplantae</taxon>
        <taxon>Chlorophyta</taxon>
        <taxon>core chlorophytes</taxon>
        <taxon>Chlorophyceae</taxon>
        <taxon>CS clade</taxon>
        <taxon>Chlamydomonadales</taxon>
        <taxon>Volvocaceae</taxon>
        <taxon>Volvox</taxon>
    </lineage>
</organism>
<evidence type="ECO:0000313" key="3">
    <source>
        <dbReference type="Proteomes" id="UP000722791"/>
    </source>
</evidence>
<evidence type="ECO:0000313" key="2">
    <source>
        <dbReference type="EMBL" id="GIM05560.1"/>
    </source>
</evidence>
<protein>
    <submittedName>
        <fullName evidence="2">Uncharacterized protein</fullName>
    </submittedName>
</protein>
<feature type="compositionally biased region" description="Low complexity" evidence="1">
    <location>
        <begin position="720"/>
        <end position="729"/>
    </location>
</feature>
<feature type="compositionally biased region" description="Low complexity" evidence="1">
    <location>
        <begin position="463"/>
        <end position="475"/>
    </location>
</feature>
<comment type="caution">
    <text evidence="2">The sequence shown here is derived from an EMBL/GenBank/DDBJ whole genome shotgun (WGS) entry which is preliminary data.</text>
</comment>
<gene>
    <name evidence="2" type="ORF">Vretimale_10033</name>
</gene>
<feature type="compositionally biased region" description="Acidic residues" evidence="1">
    <location>
        <begin position="677"/>
        <end position="690"/>
    </location>
</feature>
<dbReference type="AlphaFoldDB" id="A0A8J4LQX1"/>
<dbReference type="Proteomes" id="UP000722791">
    <property type="component" value="Unassembled WGS sequence"/>
</dbReference>